<name>A0A3P7IYF9_STRVU</name>
<reference evidence="1 2" key="1">
    <citation type="submission" date="2018-11" db="EMBL/GenBank/DDBJ databases">
        <authorList>
            <consortium name="Pathogen Informatics"/>
        </authorList>
    </citation>
    <scope>NUCLEOTIDE SEQUENCE [LARGE SCALE GENOMIC DNA]</scope>
</reference>
<organism evidence="1 2">
    <name type="scientific">Strongylus vulgaris</name>
    <name type="common">Blood worm</name>
    <dbReference type="NCBI Taxonomy" id="40348"/>
    <lineage>
        <taxon>Eukaryota</taxon>
        <taxon>Metazoa</taxon>
        <taxon>Ecdysozoa</taxon>
        <taxon>Nematoda</taxon>
        <taxon>Chromadorea</taxon>
        <taxon>Rhabditida</taxon>
        <taxon>Rhabditina</taxon>
        <taxon>Rhabditomorpha</taxon>
        <taxon>Strongyloidea</taxon>
        <taxon>Strongylidae</taxon>
        <taxon>Strongylus</taxon>
    </lineage>
</organism>
<proteinExistence type="predicted"/>
<keyword evidence="2" id="KW-1185">Reference proteome</keyword>
<dbReference type="AlphaFoldDB" id="A0A3P7IYF9"/>
<dbReference type="EMBL" id="UYYB01028287">
    <property type="protein sequence ID" value="VDM72993.1"/>
    <property type="molecule type" value="Genomic_DNA"/>
</dbReference>
<evidence type="ECO:0000313" key="2">
    <source>
        <dbReference type="Proteomes" id="UP000270094"/>
    </source>
</evidence>
<dbReference type="Proteomes" id="UP000270094">
    <property type="component" value="Unassembled WGS sequence"/>
</dbReference>
<sequence length="60" mass="7039">MLYGNISVAFHFREDRDFQMSRSLPILLRDVNECDEMIKARRTASLARKDQHQSWSISAP</sequence>
<accession>A0A3P7IYF9</accession>
<gene>
    <name evidence="1" type="ORF">SVUK_LOCUS7991</name>
</gene>
<evidence type="ECO:0000313" key="1">
    <source>
        <dbReference type="EMBL" id="VDM72993.1"/>
    </source>
</evidence>
<protein>
    <submittedName>
        <fullName evidence="1">Uncharacterized protein</fullName>
    </submittedName>
</protein>